<evidence type="ECO:0000313" key="4">
    <source>
        <dbReference type="Proteomes" id="UP000245207"/>
    </source>
</evidence>
<dbReference type="STRING" id="35608.A0A2U1MZB7"/>
<name>A0A2U1MZB7_ARTAN</name>
<gene>
    <name evidence="3" type="ORF">CTI12_AA322230</name>
</gene>
<comment type="similarity">
    <text evidence="1">Belongs to the 'GDXG' lipolytic enzyme family.</text>
</comment>
<dbReference type="SUPFAM" id="SSF53474">
    <property type="entry name" value="alpha/beta-Hydrolases"/>
    <property type="match status" value="1"/>
</dbReference>
<dbReference type="InterPro" id="IPR050466">
    <property type="entry name" value="Carboxylest/Gibb_receptor"/>
</dbReference>
<dbReference type="PANTHER" id="PTHR23024">
    <property type="entry name" value="ARYLACETAMIDE DEACETYLASE"/>
    <property type="match status" value="1"/>
</dbReference>
<sequence length="325" mass="36111">MASNDKEIVIDLVPFLRTYKNGTVERLISSPYLPPSPENNPTDGVCSKDITISPHVSARIYLPSQALTTTNKLPVLVYYHGGGFCLESAFCALFHSYVNSIVSKSQSIIAISVEYILAPENPLPAAYEDSWVALNWVTSHFDQETYPKNKDQWLLDFANFHKLYIGGDSAGGNIAHNMAIRAGIEKLKGGVKIHGAFLSHPHFWGSKAIRSEPSENRDASWLSRVWKVVYPDSPGGDDNPMMNPFVDGAPRIAGLGVRKLLVLVSSDNDEMFDRGVDYVEQVKNSGWGGDVELVEYKGDGHCFNLFNPDCDDSEDFISRLVYFIR</sequence>
<dbReference type="OrthoDB" id="408631at2759"/>
<accession>A0A2U1MZB7</accession>
<dbReference type="EMBL" id="PKPP01004000">
    <property type="protein sequence ID" value="PWA66577.1"/>
    <property type="molecule type" value="Genomic_DNA"/>
</dbReference>
<dbReference type="Proteomes" id="UP000245207">
    <property type="component" value="Unassembled WGS sequence"/>
</dbReference>
<proteinExistence type="inferred from homology"/>
<feature type="domain" description="Alpha/beta hydrolase fold-3" evidence="2">
    <location>
        <begin position="76"/>
        <end position="303"/>
    </location>
</feature>
<evidence type="ECO:0000259" key="2">
    <source>
        <dbReference type="Pfam" id="PF07859"/>
    </source>
</evidence>
<organism evidence="3 4">
    <name type="scientific">Artemisia annua</name>
    <name type="common">Sweet wormwood</name>
    <dbReference type="NCBI Taxonomy" id="35608"/>
    <lineage>
        <taxon>Eukaryota</taxon>
        <taxon>Viridiplantae</taxon>
        <taxon>Streptophyta</taxon>
        <taxon>Embryophyta</taxon>
        <taxon>Tracheophyta</taxon>
        <taxon>Spermatophyta</taxon>
        <taxon>Magnoliopsida</taxon>
        <taxon>eudicotyledons</taxon>
        <taxon>Gunneridae</taxon>
        <taxon>Pentapetalae</taxon>
        <taxon>asterids</taxon>
        <taxon>campanulids</taxon>
        <taxon>Asterales</taxon>
        <taxon>Asteraceae</taxon>
        <taxon>Asteroideae</taxon>
        <taxon>Anthemideae</taxon>
        <taxon>Artemisiinae</taxon>
        <taxon>Artemisia</taxon>
    </lineage>
</organism>
<evidence type="ECO:0000313" key="3">
    <source>
        <dbReference type="EMBL" id="PWA66577.1"/>
    </source>
</evidence>
<dbReference type="Gene3D" id="3.40.50.1820">
    <property type="entry name" value="alpha/beta hydrolase"/>
    <property type="match status" value="1"/>
</dbReference>
<comment type="caution">
    <text evidence="3">The sequence shown here is derived from an EMBL/GenBank/DDBJ whole genome shotgun (WGS) entry which is preliminary data.</text>
</comment>
<protein>
    <submittedName>
        <fullName evidence="3">2-hydroxyisoflavanone dehydratase</fullName>
    </submittedName>
</protein>
<dbReference type="InterPro" id="IPR029058">
    <property type="entry name" value="AB_hydrolase_fold"/>
</dbReference>
<evidence type="ECO:0000256" key="1">
    <source>
        <dbReference type="ARBA" id="ARBA00010515"/>
    </source>
</evidence>
<dbReference type="AlphaFoldDB" id="A0A2U1MZB7"/>
<dbReference type="InterPro" id="IPR013094">
    <property type="entry name" value="AB_hydrolase_3"/>
</dbReference>
<dbReference type="Pfam" id="PF07859">
    <property type="entry name" value="Abhydrolase_3"/>
    <property type="match status" value="1"/>
</dbReference>
<reference evidence="3 4" key="1">
    <citation type="journal article" date="2018" name="Mol. Plant">
        <title>The genome of Artemisia annua provides insight into the evolution of Asteraceae family and artemisinin biosynthesis.</title>
        <authorList>
            <person name="Shen Q."/>
            <person name="Zhang L."/>
            <person name="Liao Z."/>
            <person name="Wang S."/>
            <person name="Yan T."/>
            <person name="Shi P."/>
            <person name="Liu M."/>
            <person name="Fu X."/>
            <person name="Pan Q."/>
            <person name="Wang Y."/>
            <person name="Lv Z."/>
            <person name="Lu X."/>
            <person name="Zhang F."/>
            <person name="Jiang W."/>
            <person name="Ma Y."/>
            <person name="Chen M."/>
            <person name="Hao X."/>
            <person name="Li L."/>
            <person name="Tang Y."/>
            <person name="Lv G."/>
            <person name="Zhou Y."/>
            <person name="Sun X."/>
            <person name="Brodelius P.E."/>
            <person name="Rose J.K.C."/>
            <person name="Tang K."/>
        </authorList>
    </citation>
    <scope>NUCLEOTIDE SEQUENCE [LARGE SCALE GENOMIC DNA]</scope>
    <source>
        <strain evidence="4">cv. Huhao1</strain>
        <tissue evidence="3">Leaf</tissue>
    </source>
</reference>
<dbReference type="PANTHER" id="PTHR23024:SF551">
    <property type="entry name" value="2-HYDROXYISOFLAVANONE DEHYDRATASE-LIKE"/>
    <property type="match status" value="1"/>
</dbReference>
<keyword evidence="4" id="KW-1185">Reference proteome</keyword>
<dbReference type="GO" id="GO:0016787">
    <property type="term" value="F:hydrolase activity"/>
    <property type="evidence" value="ECO:0007669"/>
    <property type="project" value="InterPro"/>
</dbReference>